<dbReference type="EMBL" id="PP496414">
    <property type="protein sequence ID" value="WYV99305.1"/>
    <property type="molecule type" value="Genomic_DNA"/>
</dbReference>
<accession>A0AAX4MYT1</accession>
<name>A0AAX4MYT1_9CAUD</name>
<sequence length="47" mass="5586">MEWNTPNSNTLVVFFLNTVLWIGYGLYCMHNNIDPCEVFHEHTEIRS</sequence>
<dbReference type="Proteomes" id="UP001433872">
    <property type="component" value="Segment"/>
</dbReference>
<keyword evidence="1" id="KW-1133">Transmembrane helix</keyword>
<keyword evidence="1" id="KW-0472">Membrane</keyword>
<evidence type="ECO:0000256" key="1">
    <source>
        <dbReference type="SAM" id="Phobius"/>
    </source>
</evidence>
<keyword evidence="1" id="KW-0812">Transmembrane</keyword>
<reference evidence="2" key="1">
    <citation type="submission" date="2024-03" db="EMBL/GenBank/DDBJ databases">
        <title>Isolation and characterization of a phage collection against Pseudomonas putida.</title>
        <authorList>
            <person name="Brauer A."/>
            <person name="Rosendahl S."/>
            <person name="Kangsep A."/>
            <person name="Rikberg R."/>
            <person name="Lewanczyk A.C."/>
            <person name="Horak R."/>
            <person name="Tamman H."/>
        </authorList>
    </citation>
    <scope>NUCLEOTIDE SEQUENCE</scope>
</reference>
<organism evidence="2 3">
    <name type="scientific">Pseudomonas phage vB_PpuM-KoPa-4</name>
    <dbReference type="NCBI Taxonomy" id="3132618"/>
    <lineage>
        <taxon>Viruses</taxon>
        <taxon>Duplodnaviria</taxon>
        <taxon>Heunggongvirae</taxon>
        <taxon>Uroviricota</taxon>
        <taxon>Caudoviricetes</taxon>
        <taxon>Vandenendeviridae</taxon>
        <taxon>Gorskivirinae</taxon>
        <taxon>Tartuvirus</taxon>
        <taxon>Tartuvirus kopa4</taxon>
    </lineage>
</organism>
<feature type="transmembrane region" description="Helical" evidence="1">
    <location>
        <begin position="12"/>
        <end position="29"/>
    </location>
</feature>
<proteinExistence type="predicted"/>
<evidence type="ECO:0000313" key="3">
    <source>
        <dbReference type="Proteomes" id="UP001433872"/>
    </source>
</evidence>
<evidence type="ECO:0000313" key="2">
    <source>
        <dbReference type="EMBL" id="WYV99305.1"/>
    </source>
</evidence>
<gene>
    <name evidence="2" type="ORF">KoPa4_00137</name>
</gene>
<protein>
    <submittedName>
        <fullName evidence="2">Uncharacterized protein</fullName>
    </submittedName>
</protein>
<keyword evidence="3" id="KW-1185">Reference proteome</keyword>